<proteinExistence type="predicted"/>
<feature type="compositionally biased region" description="Basic and acidic residues" evidence="1">
    <location>
        <begin position="13"/>
        <end position="47"/>
    </location>
</feature>
<evidence type="ECO:0000313" key="3">
    <source>
        <dbReference type="Proteomes" id="UP000233556"/>
    </source>
</evidence>
<dbReference type="Proteomes" id="UP000233556">
    <property type="component" value="Unassembled WGS sequence"/>
</dbReference>
<protein>
    <submittedName>
        <fullName evidence="2">Uncharacterized protein</fullName>
    </submittedName>
</protein>
<dbReference type="AlphaFoldDB" id="A0A2I0UMA8"/>
<reference evidence="3" key="2">
    <citation type="submission" date="2017-12" db="EMBL/GenBank/DDBJ databases">
        <title>Genome sequence of the Bar-tailed Godwit (Limosa lapponica baueri).</title>
        <authorList>
            <person name="Lima N.C.B."/>
            <person name="Parody-Merino A.M."/>
            <person name="Battley P.F."/>
            <person name="Fidler A.E."/>
            <person name="Prosdocimi F."/>
        </authorList>
    </citation>
    <scope>NUCLEOTIDE SEQUENCE [LARGE SCALE GENOMIC DNA]</scope>
</reference>
<dbReference type="EMBL" id="KZ505686">
    <property type="protein sequence ID" value="PKU47163.1"/>
    <property type="molecule type" value="Genomic_DNA"/>
</dbReference>
<keyword evidence="3" id="KW-1185">Reference proteome</keyword>
<sequence length="230" mass="26865">MVRISEGLQMLMTHHDNPHPFPSERNHHHQDPEDQWKDDRKGGLQDRKKQRRRRFKNMGNVMSDLANYPFVWYFAFDTAFLSTIFKNGPFQCLTSYRLESYSTFWGDGPLSLQAILVKSTDTIVKSLLKLDGNVAPASLSPDARDREKSEGGNRRHLFLSASLTCHETFQHISLPVQRKIVGLYKGWKDEEWNEFVVQKPGQGMLFNPLEQREIGEAVYKRKRTYRHALR</sequence>
<organism evidence="2 3">
    <name type="scientific">Limosa lapponica baueri</name>
    <dbReference type="NCBI Taxonomy" id="1758121"/>
    <lineage>
        <taxon>Eukaryota</taxon>
        <taxon>Metazoa</taxon>
        <taxon>Chordata</taxon>
        <taxon>Craniata</taxon>
        <taxon>Vertebrata</taxon>
        <taxon>Euteleostomi</taxon>
        <taxon>Archelosauria</taxon>
        <taxon>Archosauria</taxon>
        <taxon>Dinosauria</taxon>
        <taxon>Saurischia</taxon>
        <taxon>Theropoda</taxon>
        <taxon>Coelurosauria</taxon>
        <taxon>Aves</taxon>
        <taxon>Neognathae</taxon>
        <taxon>Neoaves</taxon>
        <taxon>Charadriiformes</taxon>
        <taxon>Scolopacidae</taxon>
        <taxon>Limosa</taxon>
    </lineage>
</organism>
<accession>A0A2I0UMA8</accession>
<evidence type="ECO:0000313" key="2">
    <source>
        <dbReference type="EMBL" id="PKU47163.1"/>
    </source>
</evidence>
<gene>
    <name evidence="2" type="ORF">llap_2537</name>
</gene>
<feature type="region of interest" description="Disordered" evidence="1">
    <location>
        <begin position="13"/>
        <end position="55"/>
    </location>
</feature>
<reference evidence="3" key="1">
    <citation type="submission" date="2017-11" db="EMBL/GenBank/DDBJ databases">
        <authorList>
            <person name="Lima N.C."/>
            <person name="Parody-Merino A.M."/>
            <person name="Battley P.F."/>
            <person name="Fidler A.E."/>
            <person name="Prosdocimi F."/>
        </authorList>
    </citation>
    <scope>NUCLEOTIDE SEQUENCE [LARGE SCALE GENOMIC DNA]</scope>
</reference>
<name>A0A2I0UMA8_LIMLA</name>
<evidence type="ECO:0000256" key="1">
    <source>
        <dbReference type="SAM" id="MobiDB-lite"/>
    </source>
</evidence>